<proteinExistence type="inferred from homology"/>
<dbReference type="InterPro" id="IPR004265">
    <property type="entry name" value="Dirigent"/>
</dbReference>
<reference evidence="6" key="1">
    <citation type="submission" date="2020-03" db="EMBL/GenBank/DDBJ databases">
        <title>A high-quality chromosome-level genome assembly of a woody plant with both climbing and erect habits, Rhamnella rubrinervis.</title>
        <authorList>
            <person name="Lu Z."/>
            <person name="Yang Y."/>
            <person name="Zhu X."/>
            <person name="Sun Y."/>
        </authorList>
    </citation>
    <scope>NUCLEOTIDE SEQUENCE</scope>
    <source>
        <strain evidence="6">BYM</strain>
        <tissue evidence="6">Leaf</tissue>
    </source>
</reference>
<evidence type="ECO:0000256" key="1">
    <source>
        <dbReference type="ARBA" id="ARBA00010746"/>
    </source>
</evidence>
<gene>
    <name evidence="5" type="ORF">FNV43_RR15102</name>
    <name evidence="6" type="ORF">FNV43_RR16593</name>
</gene>
<evidence type="ECO:0000256" key="4">
    <source>
        <dbReference type="RuleBase" id="RU363099"/>
    </source>
</evidence>
<dbReference type="EMBL" id="VOIH02000007">
    <property type="protein sequence ID" value="KAF3441190.1"/>
    <property type="molecule type" value="Genomic_DNA"/>
</dbReference>
<dbReference type="PANTHER" id="PTHR21495">
    <property type="entry name" value="NUCLEOPORIN-RELATED"/>
    <property type="match status" value="1"/>
</dbReference>
<evidence type="ECO:0000256" key="2">
    <source>
        <dbReference type="ARBA" id="ARBA00011738"/>
    </source>
</evidence>
<protein>
    <recommendedName>
        <fullName evidence="4">Dirigent protein</fullName>
    </recommendedName>
</protein>
<comment type="subcellular location">
    <subcellularLocation>
        <location evidence="4">Secreted</location>
        <location evidence="4">Extracellular space</location>
        <location evidence="4">Apoplast</location>
    </subcellularLocation>
</comment>
<dbReference type="InterPro" id="IPR044859">
    <property type="entry name" value="Allene_oxi_cyc_Dirigent"/>
</dbReference>
<accession>A0A8K0GZ44</accession>
<dbReference type="OrthoDB" id="1864232at2759"/>
<comment type="caution">
    <text evidence="6">The sequence shown here is derived from an EMBL/GenBank/DDBJ whole genome shotgun (WGS) entry which is preliminary data.</text>
</comment>
<comment type="subunit">
    <text evidence="2 4">Homodimer.</text>
</comment>
<dbReference type="Proteomes" id="UP000796880">
    <property type="component" value="Unassembled WGS sequence"/>
</dbReference>
<keyword evidence="7" id="KW-1185">Reference proteome</keyword>
<dbReference type="EMBL" id="VOIH02000007">
    <property type="protein sequence ID" value="KAF3442676.1"/>
    <property type="molecule type" value="Genomic_DNA"/>
</dbReference>
<comment type="similarity">
    <text evidence="1 4">Belongs to the plant dirigent protein family.</text>
</comment>
<name>A0A8K0GZ44_9ROSA</name>
<feature type="signal peptide" evidence="4">
    <location>
        <begin position="1"/>
        <end position="29"/>
    </location>
</feature>
<evidence type="ECO:0000313" key="6">
    <source>
        <dbReference type="EMBL" id="KAF3442676.1"/>
    </source>
</evidence>
<keyword evidence="4" id="KW-0052">Apoplast</keyword>
<dbReference type="AlphaFoldDB" id="A0A8K0GZ44"/>
<sequence length="196" mass="21531">MANSSFPNITPIFFIILSIKFFLSTHVTAQNGAFARSLSPEEFRLKSKNLTHLHFYFHDVVSGRNPTAVRVAGTNTTNNNTLTDFGAVVVMDDALTVGPESSSKLIGRAQGIYASASQTEVGFLMVPNYVFFEGIYNGSTISILGRNTILSTVREMPIVGGSGIFRFASGYAQPRTYKFDTTTLDAVVEYNVYVYH</sequence>
<keyword evidence="4" id="KW-0732">Signal</keyword>
<evidence type="ECO:0000256" key="3">
    <source>
        <dbReference type="ARBA" id="ARBA00022525"/>
    </source>
</evidence>
<dbReference type="GO" id="GO:0048046">
    <property type="term" value="C:apoplast"/>
    <property type="evidence" value="ECO:0007669"/>
    <property type="project" value="UniProtKB-SubCell"/>
</dbReference>
<dbReference type="Gene3D" id="2.40.480.10">
    <property type="entry name" value="Allene oxide cyclase-like"/>
    <property type="match status" value="1"/>
</dbReference>
<evidence type="ECO:0000313" key="5">
    <source>
        <dbReference type="EMBL" id="KAF3441190.1"/>
    </source>
</evidence>
<comment type="function">
    <text evidence="4">Dirigent proteins impart stereoselectivity on the phenoxy radical-coupling reaction, yielding optically active lignans from two molecules of coniferyl alcohol in the biosynthesis of lignans, flavonolignans, and alkaloids and thus plays a central role in plant secondary metabolism.</text>
</comment>
<dbReference type="GO" id="GO:0009699">
    <property type="term" value="P:phenylpropanoid biosynthetic process"/>
    <property type="evidence" value="ECO:0007669"/>
    <property type="project" value="UniProtKB-ARBA"/>
</dbReference>
<dbReference type="Pfam" id="PF03018">
    <property type="entry name" value="Dirigent"/>
    <property type="match status" value="1"/>
</dbReference>
<feature type="chain" id="PRO_5035958059" description="Dirigent protein" evidence="4">
    <location>
        <begin position="30"/>
        <end position="196"/>
    </location>
</feature>
<organism evidence="6 7">
    <name type="scientific">Rhamnella rubrinervis</name>
    <dbReference type="NCBI Taxonomy" id="2594499"/>
    <lineage>
        <taxon>Eukaryota</taxon>
        <taxon>Viridiplantae</taxon>
        <taxon>Streptophyta</taxon>
        <taxon>Embryophyta</taxon>
        <taxon>Tracheophyta</taxon>
        <taxon>Spermatophyta</taxon>
        <taxon>Magnoliopsida</taxon>
        <taxon>eudicotyledons</taxon>
        <taxon>Gunneridae</taxon>
        <taxon>Pentapetalae</taxon>
        <taxon>rosids</taxon>
        <taxon>fabids</taxon>
        <taxon>Rosales</taxon>
        <taxon>Rhamnaceae</taxon>
        <taxon>rhamnoid group</taxon>
        <taxon>Rhamneae</taxon>
        <taxon>Rhamnella</taxon>
    </lineage>
</organism>
<keyword evidence="3 4" id="KW-0964">Secreted</keyword>
<evidence type="ECO:0000313" key="7">
    <source>
        <dbReference type="Proteomes" id="UP000796880"/>
    </source>
</evidence>